<reference evidence="1 2" key="1">
    <citation type="journal article" date="2023" name="Nucleic Acids Res.">
        <title>The hologenome of Daphnia magna reveals possible DNA methylation and microbiome-mediated evolution of the host genome.</title>
        <authorList>
            <person name="Chaturvedi A."/>
            <person name="Li X."/>
            <person name="Dhandapani V."/>
            <person name="Marshall H."/>
            <person name="Kissane S."/>
            <person name="Cuenca-Cambronero M."/>
            <person name="Asole G."/>
            <person name="Calvet F."/>
            <person name="Ruiz-Romero M."/>
            <person name="Marangio P."/>
            <person name="Guigo R."/>
            <person name="Rago D."/>
            <person name="Mirbahai L."/>
            <person name="Eastwood N."/>
            <person name="Colbourne J.K."/>
            <person name="Zhou J."/>
            <person name="Mallon E."/>
            <person name="Orsini L."/>
        </authorList>
    </citation>
    <scope>NUCLEOTIDE SEQUENCE [LARGE SCALE GENOMIC DNA]</scope>
    <source>
        <strain evidence="1">LRV0_1</strain>
    </source>
</reference>
<proteinExistence type="predicted"/>
<keyword evidence="2" id="KW-1185">Reference proteome</keyword>
<accession>A0ABR0A0Q2</accession>
<comment type="caution">
    <text evidence="1">The sequence shown here is derived from an EMBL/GenBank/DDBJ whole genome shotgun (WGS) entry which is preliminary data.</text>
</comment>
<dbReference type="Proteomes" id="UP001234178">
    <property type="component" value="Unassembled WGS sequence"/>
</dbReference>
<gene>
    <name evidence="1" type="ORF">OUZ56_000773</name>
</gene>
<evidence type="ECO:0000313" key="2">
    <source>
        <dbReference type="Proteomes" id="UP001234178"/>
    </source>
</evidence>
<name>A0ABR0A0Q2_9CRUS</name>
<dbReference type="EMBL" id="JAOYFB010000036">
    <property type="protein sequence ID" value="KAK4018728.1"/>
    <property type="molecule type" value="Genomic_DNA"/>
</dbReference>
<organism evidence="1 2">
    <name type="scientific">Daphnia magna</name>
    <dbReference type="NCBI Taxonomy" id="35525"/>
    <lineage>
        <taxon>Eukaryota</taxon>
        <taxon>Metazoa</taxon>
        <taxon>Ecdysozoa</taxon>
        <taxon>Arthropoda</taxon>
        <taxon>Crustacea</taxon>
        <taxon>Branchiopoda</taxon>
        <taxon>Diplostraca</taxon>
        <taxon>Cladocera</taxon>
        <taxon>Anomopoda</taxon>
        <taxon>Daphniidae</taxon>
        <taxon>Daphnia</taxon>
    </lineage>
</organism>
<evidence type="ECO:0000313" key="1">
    <source>
        <dbReference type="EMBL" id="KAK4018728.1"/>
    </source>
</evidence>
<sequence>MSIKSDHADGLVANYFSAYTYVYYNVGSEWAQMYKLPNGSSLPSSGKSAYTWRIRHASHDVQHDQIKKARPQSQGKCYRSTESELYIGYRNVRWRTKTSGWQE</sequence>
<protein>
    <submittedName>
        <fullName evidence="1">Uncharacterized protein</fullName>
    </submittedName>
</protein>